<keyword evidence="1 2" id="KW-0238">DNA-binding</keyword>
<dbReference type="CDD" id="cd00383">
    <property type="entry name" value="trans_reg_C"/>
    <property type="match status" value="1"/>
</dbReference>
<feature type="domain" description="OmpR/PhoB-type" evidence="3">
    <location>
        <begin position="146"/>
        <end position="251"/>
    </location>
</feature>
<evidence type="ECO:0000313" key="5">
    <source>
        <dbReference type="Proteomes" id="UP000216361"/>
    </source>
</evidence>
<protein>
    <recommendedName>
        <fullName evidence="3">OmpR/PhoB-type domain-containing protein</fullName>
    </recommendedName>
</protein>
<reference evidence="4 5" key="1">
    <citation type="submission" date="2017-07" db="EMBL/GenBank/DDBJ databases">
        <title>Elstera cyanobacteriorum sp. nov., a novel bacterium isolated from cyanobacterial aggregates in a eutrophic lake.</title>
        <authorList>
            <person name="Cai H."/>
        </authorList>
    </citation>
    <scope>NUCLEOTIDE SEQUENCE [LARGE SCALE GENOMIC DNA]</scope>
    <source>
        <strain evidence="4 5">TH019</strain>
    </source>
</reference>
<dbReference type="SUPFAM" id="SSF46894">
    <property type="entry name" value="C-terminal effector domain of the bipartite response regulators"/>
    <property type="match status" value="1"/>
</dbReference>
<feature type="DNA-binding region" description="OmpR/PhoB-type" evidence="2">
    <location>
        <begin position="146"/>
        <end position="251"/>
    </location>
</feature>
<dbReference type="GO" id="GO:0006355">
    <property type="term" value="P:regulation of DNA-templated transcription"/>
    <property type="evidence" value="ECO:0007669"/>
    <property type="project" value="InterPro"/>
</dbReference>
<dbReference type="EMBL" id="NOXS01000033">
    <property type="protein sequence ID" value="OYQ18192.1"/>
    <property type="molecule type" value="Genomic_DNA"/>
</dbReference>
<dbReference type="InterPro" id="IPR016032">
    <property type="entry name" value="Sig_transdc_resp-reg_C-effctor"/>
</dbReference>
<dbReference type="Gene3D" id="1.10.10.10">
    <property type="entry name" value="Winged helix-like DNA-binding domain superfamily/Winged helix DNA-binding domain"/>
    <property type="match status" value="1"/>
</dbReference>
<dbReference type="InterPro" id="IPR036388">
    <property type="entry name" value="WH-like_DNA-bd_sf"/>
</dbReference>
<dbReference type="InterPro" id="IPR001867">
    <property type="entry name" value="OmpR/PhoB-type_DNA-bd"/>
</dbReference>
<comment type="caution">
    <text evidence="4">The sequence shown here is derived from an EMBL/GenBank/DDBJ whole genome shotgun (WGS) entry which is preliminary data.</text>
</comment>
<dbReference type="SMART" id="SM00862">
    <property type="entry name" value="Trans_reg_C"/>
    <property type="match status" value="1"/>
</dbReference>
<dbReference type="GO" id="GO:0000160">
    <property type="term" value="P:phosphorelay signal transduction system"/>
    <property type="evidence" value="ECO:0007669"/>
    <property type="project" value="InterPro"/>
</dbReference>
<dbReference type="OrthoDB" id="9802426at2"/>
<evidence type="ECO:0000259" key="3">
    <source>
        <dbReference type="PROSITE" id="PS51755"/>
    </source>
</evidence>
<dbReference type="GO" id="GO:0003677">
    <property type="term" value="F:DNA binding"/>
    <property type="evidence" value="ECO:0007669"/>
    <property type="project" value="UniProtKB-UniRule"/>
</dbReference>
<evidence type="ECO:0000256" key="1">
    <source>
        <dbReference type="ARBA" id="ARBA00023125"/>
    </source>
</evidence>
<proteinExistence type="predicted"/>
<dbReference type="PROSITE" id="PS51755">
    <property type="entry name" value="OMPR_PHOB"/>
    <property type="match status" value="1"/>
</dbReference>
<evidence type="ECO:0000256" key="2">
    <source>
        <dbReference type="PROSITE-ProRule" id="PRU01091"/>
    </source>
</evidence>
<dbReference type="Pfam" id="PF00486">
    <property type="entry name" value="Trans_reg_C"/>
    <property type="match status" value="1"/>
</dbReference>
<dbReference type="Proteomes" id="UP000216361">
    <property type="component" value="Unassembled WGS sequence"/>
</dbReference>
<organism evidence="4 5">
    <name type="scientific">Elstera cyanobacteriorum</name>
    <dbReference type="NCBI Taxonomy" id="2022747"/>
    <lineage>
        <taxon>Bacteria</taxon>
        <taxon>Pseudomonadati</taxon>
        <taxon>Pseudomonadota</taxon>
        <taxon>Alphaproteobacteria</taxon>
        <taxon>Rhodospirillales</taxon>
        <taxon>Rhodospirillaceae</taxon>
        <taxon>Elstera</taxon>
    </lineage>
</organism>
<keyword evidence="5" id="KW-1185">Reference proteome</keyword>
<sequence>MVIFTRLDIFCLRAVMQEKKPMTTIQGQTAETARSAASRADGVAPRVAMICDVPDQGLAWASALTDAGYAVAPLFSGDSDADGKGGEIALMVIDSQSVSSYDLADLQAASPETPMLLVPPAKADGETLSQSLRAMGAMSGRPAEAGTIRQIGELTLDGTAARIEWRGRRVDLTLSEFRVVQLLVDRAGQDASYRDIYDTVKGVGFIAGTGTDGYRANVRAMVKRIRQKFKEADKSFSAIHNYPGFGYRWIAEA</sequence>
<accession>A0A255XMQ9</accession>
<evidence type="ECO:0000313" key="4">
    <source>
        <dbReference type="EMBL" id="OYQ18192.1"/>
    </source>
</evidence>
<dbReference type="AlphaFoldDB" id="A0A255XMQ9"/>
<name>A0A255XMQ9_9PROT</name>
<gene>
    <name evidence="4" type="ORF">CHR90_14675</name>
</gene>